<evidence type="ECO:0000313" key="4">
    <source>
        <dbReference type="Proteomes" id="UP000318509"/>
    </source>
</evidence>
<protein>
    <submittedName>
        <fullName evidence="3">Glycosyltransferase family 4 protein</fullName>
    </submittedName>
</protein>
<dbReference type="SUPFAM" id="SSF53756">
    <property type="entry name" value="UDP-Glycosyltransferase/glycogen phosphorylase"/>
    <property type="match status" value="1"/>
</dbReference>
<accession>A0A537JWK7</accession>
<sequence>MNVLHAVRQFSPSVGGIESAVMALCGRLRRRGHECEIVTLGRLWDHAHPLPSTDIVEGVRVHRIPFVGGRRFFVAPGILKFAAGHAVIHVHAIDFFLDFLAATRWRHRTPLVVSTHGGFFHTGWATAAKRIYFQTITRLALTQAARVICDSGQDDRLFAPIVPAEKRVTIANGVEDLFFQIRKSVDPGLLVVVGRVAGHKGIDRAIGLLPRVRQAVPQTRLVIVGPDVEGLRAPLEGLARERGVAAGVTFAGAVDRAALTEYLARAHLVLAPSIYEGFGIAVIEAMASGSLVIANDIEAHRELIRTDVNGLLVDFSDEERAAEVVVQALRLPAAHLAGIGERARAAAARFGWDLVVDRVERVYRESATAEARG</sequence>
<dbReference type="InterPro" id="IPR001296">
    <property type="entry name" value="Glyco_trans_1"/>
</dbReference>
<dbReference type="Gene3D" id="3.40.50.2000">
    <property type="entry name" value="Glycogen Phosphorylase B"/>
    <property type="match status" value="2"/>
</dbReference>
<dbReference type="InterPro" id="IPR028098">
    <property type="entry name" value="Glyco_trans_4-like_N"/>
</dbReference>
<comment type="caution">
    <text evidence="3">The sequence shown here is derived from an EMBL/GenBank/DDBJ whole genome shotgun (WGS) entry which is preliminary data.</text>
</comment>
<evidence type="ECO:0000259" key="1">
    <source>
        <dbReference type="Pfam" id="PF00534"/>
    </source>
</evidence>
<dbReference type="Pfam" id="PF00534">
    <property type="entry name" value="Glycos_transf_1"/>
    <property type="match status" value="1"/>
</dbReference>
<dbReference type="InterPro" id="IPR050194">
    <property type="entry name" value="Glycosyltransferase_grp1"/>
</dbReference>
<dbReference type="Proteomes" id="UP000318509">
    <property type="component" value="Unassembled WGS sequence"/>
</dbReference>
<dbReference type="AlphaFoldDB" id="A0A537JWK7"/>
<dbReference type="PANTHER" id="PTHR45947">
    <property type="entry name" value="SULFOQUINOVOSYL TRANSFERASE SQD2"/>
    <property type="match status" value="1"/>
</dbReference>
<gene>
    <name evidence="3" type="ORF">E6H00_14365</name>
</gene>
<evidence type="ECO:0000259" key="2">
    <source>
        <dbReference type="Pfam" id="PF13579"/>
    </source>
</evidence>
<evidence type="ECO:0000313" key="3">
    <source>
        <dbReference type="EMBL" id="TMI87870.1"/>
    </source>
</evidence>
<keyword evidence="3" id="KW-0808">Transferase</keyword>
<feature type="domain" description="Glycosyltransferase subfamily 4-like N-terminal" evidence="2">
    <location>
        <begin position="15"/>
        <end position="173"/>
    </location>
</feature>
<proteinExistence type="predicted"/>
<dbReference type="Pfam" id="PF13579">
    <property type="entry name" value="Glyco_trans_4_4"/>
    <property type="match status" value="1"/>
</dbReference>
<organism evidence="3 4">
    <name type="scientific">Candidatus Segetimicrobium genomatis</name>
    <dbReference type="NCBI Taxonomy" id="2569760"/>
    <lineage>
        <taxon>Bacteria</taxon>
        <taxon>Bacillati</taxon>
        <taxon>Candidatus Sysuimicrobiota</taxon>
        <taxon>Candidatus Sysuimicrobiia</taxon>
        <taxon>Candidatus Sysuimicrobiales</taxon>
        <taxon>Candidatus Segetimicrobiaceae</taxon>
        <taxon>Candidatus Segetimicrobium</taxon>
    </lineage>
</organism>
<feature type="domain" description="Glycosyl transferase family 1" evidence="1">
    <location>
        <begin position="175"/>
        <end position="344"/>
    </location>
</feature>
<dbReference type="CDD" id="cd03801">
    <property type="entry name" value="GT4_PimA-like"/>
    <property type="match status" value="1"/>
</dbReference>
<dbReference type="PANTHER" id="PTHR45947:SF3">
    <property type="entry name" value="SULFOQUINOVOSYL TRANSFERASE SQD2"/>
    <property type="match status" value="1"/>
</dbReference>
<dbReference type="GO" id="GO:0016757">
    <property type="term" value="F:glycosyltransferase activity"/>
    <property type="evidence" value="ECO:0007669"/>
    <property type="project" value="InterPro"/>
</dbReference>
<reference evidence="3 4" key="1">
    <citation type="journal article" date="2019" name="Nat. Microbiol.">
        <title>Mediterranean grassland soil C-N compound turnover is dependent on rainfall and depth, and is mediated by genomically divergent microorganisms.</title>
        <authorList>
            <person name="Diamond S."/>
            <person name="Andeer P.F."/>
            <person name="Li Z."/>
            <person name="Crits-Christoph A."/>
            <person name="Burstein D."/>
            <person name="Anantharaman K."/>
            <person name="Lane K.R."/>
            <person name="Thomas B.C."/>
            <person name="Pan C."/>
            <person name="Northen T.R."/>
            <person name="Banfield J.F."/>
        </authorList>
    </citation>
    <scope>NUCLEOTIDE SEQUENCE [LARGE SCALE GENOMIC DNA]</scope>
    <source>
        <strain evidence="3">NP_3</strain>
    </source>
</reference>
<name>A0A537JWK7_9BACT</name>
<dbReference type="EMBL" id="VBAK01000150">
    <property type="protein sequence ID" value="TMI87870.1"/>
    <property type="molecule type" value="Genomic_DNA"/>
</dbReference>